<proteinExistence type="predicted"/>
<dbReference type="KEGG" id="ccot:CCAX7_43860"/>
<dbReference type="InterPro" id="IPR052724">
    <property type="entry name" value="GT117_domain-containing"/>
</dbReference>
<dbReference type="RefSeq" id="WP_165864269.1">
    <property type="nucleotide sequence ID" value="NZ_AP025739.1"/>
</dbReference>
<evidence type="ECO:0000313" key="2">
    <source>
        <dbReference type="Proteomes" id="UP000287394"/>
    </source>
</evidence>
<accession>A0A402CXH2</accession>
<dbReference type="PANTHER" id="PTHR16214:SF3">
    <property type="entry name" value="TRANSMEMBRANE PROTEIN 260"/>
    <property type="match status" value="1"/>
</dbReference>
<organism evidence="1 2">
    <name type="scientific">Capsulimonas corticalis</name>
    <dbReference type="NCBI Taxonomy" id="2219043"/>
    <lineage>
        <taxon>Bacteria</taxon>
        <taxon>Bacillati</taxon>
        <taxon>Armatimonadota</taxon>
        <taxon>Armatimonadia</taxon>
        <taxon>Capsulimonadales</taxon>
        <taxon>Capsulimonadaceae</taxon>
        <taxon>Capsulimonas</taxon>
    </lineage>
</organism>
<dbReference type="PANTHER" id="PTHR16214">
    <property type="entry name" value="TRANSMEMBRANE PROTEIN 260"/>
    <property type="match status" value="1"/>
</dbReference>
<keyword evidence="2" id="KW-1185">Reference proteome</keyword>
<gene>
    <name evidence="1" type="ORF">CCAX7_43860</name>
</gene>
<evidence type="ECO:0000313" key="1">
    <source>
        <dbReference type="EMBL" id="BDI32335.1"/>
    </source>
</evidence>
<dbReference type="Proteomes" id="UP000287394">
    <property type="component" value="Chromosome"/>
</dbReference>
<dbReference type="Pfam" id="PF11028">
    <property type="entry name" value="TMEM260-like"/>
    <property type="match status" value="1"/>
</dbReference>
<dbReference type="EMBL" id="AP025739">
    <property type="protein sequence ID" value="BDI32335.1"/>
    <property type="molecule type" value="Genomic_DNA"/>
</dbReference>
<protein>
    <submittedName>
        <fullName evidence="1">Uncharacterized protein</fullName>
    </submittedName>
</protein>
<name>A0A402CXH2_9BACT</name>
<sequence length="655" mass="73895">MIFPLKAHIQDRWVAAALFAMAFFVYLRTLCPTIYWGDCGELATAAYSLGVTHPTGYPVWCLLAKLWTLILPVGAPIWRLNVLSALFGALAIPCLYGFSRSVGASRVVAAAAAGMFAFSLTFWQQCLFCETYSLTAFYTSLLLFLAARWRTRGCQTRDLRMLALVYGFALTNHQTNTLFLPGFLAFILMTKPALLRLRDQETRRKWTSTIAMGLAPLLFYAYLPIRASAHPAANWGGVTSPFAFWFHVTGRQYSDAMFHSSLHDVMLQLSAWYFGLGRELTWAGATLALAGLIVLWSRRDHRPLAILLSWVILADVFYTVNYGIYNAYIYFIPCYISMSLAAGFAMTAAWDVIQRGVEPSKHVAFATLAAACALAITPFQAMRHWTLNDLSHNWTCYDYGRNLLATIPRGGVLIDFGRDTSDSAISYLQHVEGRRLDVTLVKRGMLAGIYDKVYHRWVCGWYLTQVTQGDRDMASIFPADSVTIRQATREEPLRRIITHCLAVNRPLYFLGAMDGPPIHLERDKTITVRDYLEKTASIAQIGLLLEIFPHDRRPAPPVLLAETKRVWRNYSLRGVYDGMYVTDDFLTNMALDYVNGEIARGRIAFLSGDWDEAEIAYRHVLRLFKSREAEDTLQRIAELRGQPMKTAMSAQASVN</sequence>
<dbReference type="AlphaFoldDB" id="A0A402CXH2"/>
<reference evidence="1 2" key="1">
    <citation type="journal article" date="2019" name="Int. J. Syst. Evol. Microbiol.">
        <title>Capsulimonas corticalis gen. nov., sp. nov., an aerobic capsulated bacterium, of a novel bacterial order, Capsulimonadales ord. nov., of the class Armatimonadia of the phylum Armatimonadetes.</title>
        <authorList>
            <person name="Li J."/>
            <person name="Kudo C."/>
            <person name="Tonouchi A."/>
        </authorList>
    </citation>
    <scope>NUCLEOTIDE SEQUENCE [LARGE SCALE GENOMIC DNA]</scope>
    <source>
        <strain evidence="1 2">AX-7</strain>
    </source>
</reference>
<dbReference type="InterPro" id="IPR021280">
    <property type="entry name" value="TMEM260-like"/>
</dbReference>